<evidence type="ECO:0000256" key="1">
    <source>
        <dbReference type="SAM" id="MobiDB-lite"/>
    </source>
</evidence>
<sequence length="225" mass="24295">MHTMECMASPTSGSEQGPQDGDAEEAVGELGGCDDVPEMQTQLVPPATAGQYTLASLKHLQDALCQRRGNEGSSTASVEKAGGIMVPHYSLYQEMIALTAAMPWTIIVVGAPWQVGSRESVHHRARQCWKSGFCETFGGPAADKDNWPRVSFRREPLNGGIRCLWSISVRVKGSAGSGGKRLHARAKLMAIPDAKSTQGRDTTTSPRTVTCQMLRCHSRGMLTYC</sequence>
<dbReference type="EMBL" id="KV427619">
    <property type="protein sequence ID" value="KZT07395.1"/>
    <property type="molecule type" value="Genomic_DNA"/>
</dbReference>
<reference evidence="2 3" key="1">
    <citation type="journal article" date="2016" name="Mol. Biol. Evol.">
        <title>Comparative Genomics of Early-Diverging Mushroom-Forming Fungi Provides Insights into the Origins of Lignocellulose Decay Capabilities.</title>
        <authorList>
            <person name="Nagy L.G."/>
            <person name="Riley R."/>
            <person name="Tritt A."/>
            <person name="Adam C."/>
            <person name="Daum C."/>
            <person name="Floudas D."/>
            <person name="Sun H."/>
            <person name="Yadav J.S."/>
            <person name="Pangilinan J."/>
            <person name="Larsson K.H."/>
            <person name="Matsuura K."/>
            <person name="Barry K."/>
            <person name="Labutti K."/>
            <person name="Kuo R."/>
            <person name="Ohm R.A."/>
            <person name="Bhattacharya S.S."/>
            <person name="Shirouzu T."/>
            <person name="Yoshinaga Y."/>
            <person name="Martin F.M."/>
            <person name="Grigoriev I.V."/>
            <person name="Hibbett D.S."/>
        </authorList>
    </citation>
    <scope>NUCLEOTIDE SEQUENCE [LARGE SCALE GENOMIC DNA]</scope>
    <source>
        <strain evidence="2 3">93-53</strain>
    </source>
</reference>
<name>A0A165EMV9_9APHY</name>
<feature type="region of interest" description="Disordered" evidence="1">
    <location>
        <begin position="1"/>
        <end position="26"/>
    </location>
</feature>
<dbReference type="InParanoid" id="A0A165EMV9"/>
<evidence type="ECO:0000313" key="3">
    <source>
        <dbReference type="Proteomes" id="UP000076871"/>
    </source>
</evidence>
<accession>A0A165EMV9</accession>
<dbReference type="GeneID" id="63828584"/>
<gene>
    <name evidence="2" type="ORF">LAESUDRAFT_749400</name>
</gene>
<evidence type="ECO:0000313" key="2">
    <source>
        <dbReference type="EMBL" id="KZT07395.1"/>
    </source>
</evidence>
<proteinExistence type="predicted"/>
<dbReference type="Proteomes" id="UP000076871">
    <property type="component" value="Unassembled WGS sequence"/>
</dbReference>
<protein>
    <submittedName>
        <fullName evidence="2">Uncharacterized protein</fullName>
    </submittedName>
</protein>
<dbReference type="AlphaFoldDB" id="A0A165EMV9"/>
<keyword evidence="3" id="KW-1185">Reference proteome</keyword>
<dbReference type="RefSeq" id="XP_040765135.1">
    <property type="nucleotide sequence ID" value="XM_040911556.1"/>
</dbReference>
<organism evidence="2 3">
    <name type="scientific">Laetiporus sulphureus 93-53</name>
    <dbReference type="NCBI Taxonomy" id="1314785"/>
    <lineage>
        <taxon>Eukaryota</taxon>
        <taxon>Fungi</taxon>
        <taxon>Dikarya</taxon>
        <taxon>Basidiomycota</taxon>
        <taxon>Agaricomycotina</taxon>
        <taxon>Agaricomycetes</taxon>
        <taxon>Polyporales</taxon>
        <taxon>Laetiporus</taxon>
    </lineage>
</organism>